<name>A0ABY7VT06_9BACT</name>
<proteinExistence type="predicted"/>
<dbReference type="RefSeq" id="WP_274151173.1">
    <property type="nucleotide sequence ID" value="NZ_CP117811.1"/>
</dbReference>
<dbReference type="EMBL" id="CP117811">
    <property type="protein sequence ID" value="WDE97036.1"/>
    <property type="molecule type" value="Genomic_DNA"/>
</dbReference>
<dbReference type="Proteomes" id="UP001214250">
    <property type="component" value="Chromosome 1"/>
</dbReference>
<gene>
    <name evidence="1" type="ORF">PQO03_03575</name>
</gene>
<evidence type="ECO:0000313" key="2">
    <source>
        <dbReference type="Proteomes" id="UP001214250"/>
    </source>
</evidence>
<reference evidence="1 2" key="1">
    <citation type="submission" date="2023-02" db="EMBL/GenBank/DDBJ databases">
        <title>Genome sequence of Lentisphaera profundi SAORIC-696.</title>
        <authorList>
            <person name="Kim e."/>
            <person name="Cho J.-C."/>
            <person name="Choi A."/>
            <person name="Kang I."/>
        </authorList>
    </citation>
    <scope>NUCLEOTIDE SEQUENCE [LARGE SCALE GENOMIC DNA]</scope>
    <source>
        <strain evidence="1 2">SAORIC-696</strain>
    </source>
</reference>
<organism evidence="1 2">
    <name type="scientific">Lentisphaera profundi</name>
    <dbReference type="NCBI Taxonomy" id="1658616"/>
    <lineage>
        <taxon>Bacteria</taxon>
        <taxon>Pseudomonadati</taxon>
        <taxon>Lentisphaerota</taxon>
        <taxon>Lentisphaeria</taxon>
        <taxon>Lentisphaerales</taxon>
        <taxon>Lentisphaeraceae</taxon>
        <taxon>Lentisphaera</taxon>
    </lineage>
</organism>
<keyword evidence="2" id="KW-1185">Reference proteome</keyword>
<evidence type="ECO:0000313" key="1">
    <source>
        <dbReference type="EMBL" id="WDE97036.1"/>
    </source>
</evidence>
<accession>A0ABY7VT06</accession>
<protein>
    <recommendedName>
        <fullName evidence="3">D-glucuronyl C5-epimerase C-terminal domain-containing protein</fullName>
    </recommendedName>
</protein>
<sequence length="423" mass="50281">MRFILVLFIFLTSCQFIEPQAVYEEDQLNAEHQSFVERRARLKQESEEHTLEEKAVFFENKIKKNMPLGLAMIPKYYGEKVGDELRVDLNCHLLAAMAFKYDVTKNKEDLEFVEKLFHSFIQVDEANGMDGYLPVKVRYNEERAEILNNECHENVYVQLFFAYQIVYDKVPSLRKDVTQHLEMIFRHFMKNDFTLYDQNNEEVPYSDLSPNAWQVYNNRRLSLISMLDLGRRCFGGDLRAELELVYLKVLNLSYPYFIQRQAYRSFGLEFPTHSSSWLNYIKLYNGYKASEEKYYLKTFENLEKFYKAQINPFGQLIGLEMGLYKQEDVDLIIKKNLESFPLDLRQYPSLGSIDTKSFRGSYVKLKSREESTTFVPVYARPFESIEWKHNQLRLDGNFHSKGEKCYTGVDYLILYWMWKSSQD</sequence>
<evidence type="ECO:0008006" key="3">
    <source>
        <dbReference type="Google" id="ProtNLM"/>
    </source>
</evidence>